<dbReference type="GO" id="GO:0000423">
    <property type="term" value="P:mitophagy"/>
    <property type="evidence" value="ECO:0007669"/>
    <property type="project" value="UniProtKB-ARBA"/>
</dbReference>
<sequence>MASFISRTVCCPSRPRLSRLLMINQTGRNINDVRFSSSQSSAGGSDGNKQDGGESKQAGSWLNNIFAPARIHTGNRPHSRLLSASEFIYEMHHHDAKPEFADDYIGKYEKYSNELIAKTNGKAELVGSFRVEVGSHHDDFIHIWRYHDGYKQVSDIHKQIKTDDQLVKLNKDLAKDLVKRESQFMMSFSFWDHPKPQKLNSFYEMRSYVLKPGTMIDWANGWSKGIKHRDNAVAGFFSQIGQLYTVHHIWRYEDLQARKDVRENAWRRPGWDECVAITVPNIVYLHSRWMSPNSFSPIS</sequence>
<gene>
    <name evidence="4" type="primary">Nipsnap_1</name>
    <name evidence="4" type="ORF">g.11146</name>
</gene>
<name>A0A6G1S3Q3_9ACAR</name>
<dbReference type="AlphaFoldDB" id="A0A6G1S3Q3"/>
<feature type="region of interest" description="Disordered" evidence="2">
    <location>
        <begin position="32"/>
        <end position="57"/>
    </location>
</feature>
<evidence type="ECO:0000256" key="2">
    <source>
        <dbReference type="SAM" id="MobiDB-lite"/>
    </source>
</evidence>
<evidence type="ECO:0000313" key="4">
    <source>
        <dbReference type="EMBL" id="MDE45124.1"/>
    </source>
</evidence>
<proteinExistence type="inferred from homology"/>
<accession>A0A6G1S3Q3</accession>
<dbReference type="GO" id="GO:0005739">
    <property type="term" value="C:mitochondrion"/>
    <property type="evidence" value="ECO:0007669"/>
    <property type="project" value="TreeGrafter"/>
</dbReference>
<protein>
    <submittedName>
        <fullName evidence="4">Protein NipSnap</fullName>
    </submittedName>
</protein>
<evidence type="ECO:0000256" key="1">
    <source>
        <dbReference type="ARBA" id="ARBA00005291"/>
    </source>
</evidence>
<dbReference type="InterPro" id="IPR011008">
    <property type="entry name" value="Dimeric_a/b-barrel"/>
</dbReference>
<dbReference type="PANTHER" id="PTHR21017">
    <property type="entry name" value="NIPSNAP-RELATED"/>
    <property type="match status" value="1"/>
</dbReference>
<dbReference type="PANTHER" id="PTHR21017:SF17">
    <property type="entry name" value="PROTEIN NIPSNAP"/>
    <property type="match status" value="1"/>
</dbReference>
<dbReference type="InterPro" id="IPR012577">
    <property type="entry name" value="NIPSNAP"/>
</dbReference>
<reference evidence="4" key="1">
    <citation type="submission" date="2018-10" db="EMBL/GenBank/DDBJ databases">
        <title>Transcriptome assembly of Aceria tosichella (Wheat curl mite) Type 2.</title>
        <authorList>
            <person name="Scully E.D."/>
            <person name="Geib S.M."/>
            <person name="Palmer N.A."/>
            <person name="Gupta A.K."/>
            <person name="Sarath G."/>
            <person name="Tatineni S."/>
        </authorList>
    </citation>
    <scope>NUCLEOTIDE SEQUENCE</scope>
    <source>
        <strain evidence="4">LincolnNE</strain>
    </source>
</reference>
<dbReference type="Gene3D" id="3.30.70.100">
    <property type="match status" value="2"/>
</dbReference>
<dbReference type="InterPro" id="IPR051557">
    <property type="entry name" value="NipSnap_domain"/>
</dbReference>
<dbReference type="SUPFAM" id="SSF54909">
    <property type="entry name" value="Dimeric alpha+beta barrel"/>
    <property type="match status" value="2"/>
</dbReference>
<comment type="similarity">
    <text evidence="1">Belongs to the NipSnap family.</text>
</comment>
<feature type="domain" description="NIPSNAP" evidence="3">
    <location>
        <begin position="203"/>
        <end position="297"/>
    </location>
</feature>
<evidence type="ECO:0000259" key="3">
    <source>
        <dbReference type="Pfam" id="PF07978"/>
    </source>
</evidence>
<dbReference type="Pfam" id="PF07978">
    <property type="entry name" value="NIPSNAP"/>
    <property type="match status" value="1"/>
</dbReference>
<dbReference type="EMBL" id="GGYP01000353">
    <property type="protein sequence ID" value="MDE45124.1"/>
    <property type="molecule type" value="Transcribed_RNA"/>
</dbReference>
<organism evidence="4">
    <name type="scientific">Aceria tosichella</name>
    <name type="common">wheat curl mite</name>
    <dbReference type="NCBI Taxonomy" id="561515"/>
    <lineage>
        <taxon>Eukaryota</taxon>
        <taxon>Metazoa</taxon>
        <taxon>Ecdysozoa</taxon>
        <taxon>Arthropoda</taxon>
        <taxon>Chelicerata</taxon>
        <taxon>Arachnida</taxon>
        <taxon>Acari</taxon>
        <taxon>Acariformes</taxon>
        <taxon>Trombidiformes</taxon>
        <taxon>Prostigmata</taxon>
        <taxon>Eupodina</taxon>
        <taxon>Eriophyoidea</taxon>
        <taxon>Eriophyidae</taxon>
        <taxon>Eriophyinae</taxon>
        <taxon>Aceriini</taxon>
        <taxon>Aceria</taxon>
    </lineage>
</organism>